<dbReference type="GO" id="GO:0009401">
    <property type="term" value="P:phosphoenolpyruvate-dependent sugar phosphotransferase system"/>
    <property type="evidence" value="ECO:0007669"/>
    <property type="project" value="UniProtKB-KW"/>
</dbReference>
<dbReference type="Gene3D" id="3.40.50.510">
    <property type="entry name" value="Phosphotransferase system, mannose-type IIA component"/>
    <property type="match status" value="1"/>
</dbReference>
<feature type="domain" description="PTS EIIA type-4" evidence="8">
    <location>
        <begin position="1"/>
        <end position="124"/>
    </location>
</feature>
<evidence type="ECO:0000313" key="10">
    <source>
        <dbReference type="Proteomes" id="UP000571128"/>
    </source>
</evidence>
<keyword evidence="2" id="KW-0813">Transport</keyword>
<dbReference type="Pfam" id="PF03610">
    <property type="entry name" value="EIIA-man"/>
    <property type="match status" value="1"/>
</dbReference>
<dbReference type="EMBL" id="JAARPY010000003">
    <property type="protein sequence ID" value="MBC1398011.1"/>
    <property type="molecule type" value="Genomic_DNA"/>
</dbReference>
<keyword evidence="5" id="KW-0808">Transferase</keyword>
<evidence type="ECO:0000256" key="2">
    <source>
        <dbReference type="ARBA" id="ARBA00022448"/>
    </source>
</evidence>
<protein>
    <submittedName>
        <fullName evidence="9">PTS sugar transporter subunit IIA</fullName>
    </submittedName>
</protein>
<evidence type="ECO:0000313" key="9">
    <source>
        <dbReference type="EMBL" id="MBC1398011.1"/>
    </source>
</evidence>
<evidence type="ECO:0000256" key="5">
    <source>
        <dbReference type="ARBA" id="ARBA00022679"/>
    </source>
</evidence>
<evidence type="ECO:0000259" key="8">
    <source>
        <dbReference type="PROSITE" id="PS51096"/>
    </source>
</evidence>
<name>A0A841YCL6_9LIST</name>
<proteinExistence type="predicted"/>
<gene>
    <name evidence="9" type="ORF">HB844_03905</name>
</gene>
<evidence type="ECO:0000256" key="6">
    <source>
        <dbReference type="ARBA" id="ARBA00022683"/>
    </source>
</evidence>
<evidence type="ECO:0000256" key="4">
    <source>
        <dbReference type="ARBA" id="ARBA00022597"/>
    </source>
</evidence>
<dbReference type="RefSeq" id="WP_007543663.1">
    <property type="nucleotide sequence ID" value="NZ_JAARPY010000003.1"/>
</dbReference>
<dbReference type="SUPFAM" id="SSF53062">
    <property type="entry name" value="PTS system fructose IIA component-like"/>
    <property type="match status" value="1"/>
</dbReference>
<dbReference type="GO" id="GO:0005737">
    <property type="term" value="C:cytoplasm"/>
    <property type="evidence" value="ECO:0007669"/>
    <property type="project" value="UniProtKB-SubCell"/>
</dbReference>
<evidence type="ECO:0000256" key="7">
    <source>
        <dbReference type="ARBA" id="ARBA00022777"/>
    </source>
</evidence>
<evidence type="ECO:0000256" key="1">
    <source>
        <dbReference type="ARBA" id="ARBA00004496"/>
    </source>
</evidence>
<evidence type="ECO:0000256" key="3">
    <source>
        <dbReference type="ARBA" id="ARBA00022490"/>
    </source>
</evidence>
<keyword evidence="6" id="KW-0598">Phosphotransferase system</keyword>
<dbReference type="AlphaFoldDB" id="A0A841YCL6"/>
<organism evidence="9 10">
    <name type="scientific">Listeria fleischmannii</name>
    <dbReference type="NCBI Taxonomy" id="1069827"/>
    <lineage>
        <taxon>Bacteria</taxon>
        <taxon>Bacillati</taxon>
        <taxon>Bacillota</taxon>
        <taxon>Bacilli</taxon>
        <taxon>Bacillales</taxon>
        <taxon>Listeriaceae</taxon>
        <taxon>Listeria</taxon>
    </lineage>
</organism>
<comment type="caution">
    <text evidence="9">The sequence shown here is derived from an EMBL/GenBank/DDBJ whole genome shotgun (WGS) entry which is preliminary data.</text>
</comment>
<dbReference type="InterPro" id="IPR036662">
    <property type="entry name" value="PTS_EIIA_man-typ_sf"/>
</dbReference>
<dbReference type="InterPro" id="IPR033887">
    <property type="entry name" value="PTS_IIA_man"/>
</dbReference>
<accession>A0A841YCL6</accession>
<sequence>MTAILVCTHGHAAKELIRSAEMICGVQKNTSFVSFEEGMTVESLQHKIVKEVQTLNLEKGILFLTDLKGGTPFNVLIALLKNYKQSELVAGVNIPLLLEAFIQRDSQKVGKLADQSAIAAVQGIYRYTMPTQQIEDDF</sequence>
<dbReference type="GO" id="GO:0016301">
    <property type="term" value="F:kinase activity"/>
    <property type="evidence" value="ECO:0007669"/>
    <property type="project" value="UniProtKB-KW"/>
</dbReference>
<dbReference type="CDD" id="cd00006">
    <property type="entry name" value="PTS_IIA_man"/>
    <property type="match status" value="1"/>
</dbReference>
<dbReference type="PANTHER" id="PTHR33799">
    <property type="entry name" value="PTS PERMEASE-RELATED-RELATED"/>
    <property type="match status" value="1"/>
</dbReference>
<reference evidence="9 10" key="1">
    <citation type="submission" date="2020-03" db="EMBL/GenBank/DDBJ databases">
        <title>Soil Listeria distribution.</title>
        <authorList>
            <person name="Liao J."/>
            <person name="Wiedmann M."/>
        </authorList>
    </citation>
    <scope>NUCLEOTIDE SEQUENCE [LARGE SCALE GENOMIC DNA]</scope>
    <source>
        <strain evidence="9 10">FSL L7-1645</strain>
    </source>
</reference>
<keyword evidence="3" id="KW-0963">Cytoplasm</keyword>
<keyword evidence="7" id="KW-0418">Kinase</keyword>
<dbReference type="InterPro" id="IPR004701">
    <property type="entry name" value="PTS_EIIA_man-typ"/>
</dbReference>
<dbReference type="GO" id="GO:0016020">
    <property type="term" value="C:membrane"/>
    <property type="evidence" value="ECO:0007669"/>
    <property type="project" value="InterPro"/>
</dbReference>
<comment type="subcellular location">
    <subcellularLocation>
        <location evidence="1">Cytoplasm</location>
    </subcellularLocation>
</comment>
<dbReference type="Proteomes" id="UP000571128">
    <property type="component" value="Unassembled WGS sequence"/>
</dbReference>
<dbReference type="InterPro" id="IPR051471">
    <property type="entry name" value="Bacterial_PTS_sugar_comp"/>
</dbReference>
<keyword evidence="4 9" id="KW-0762">Sugar transport</keyword>
<dbReference type="PROSITE" id="PS51096">
    <property type="entry name" value="PTS_EIIA_TYPE_4"/>
    <property type="match status" value="1"/>
</dbReference>
<dbReference type="PANTHER" id="PTHR33799:SF1">
    <property type="entry name" value="PTS SYSTEM MANNOSE-SPECIFIC EIIAB COMPONENT-RELATED"/>
    <property type="match status" value="1"/>
</dbReference>